<proteinExistence type="predicted"/>
<evidence type="ECO:0008006" key="4">
    <source>
        <dbReference type="Google" id="ProtNLM"/>
    </source>
</evidence>
<organism evidence="2 3">
    <name type="scientific">Lentinula detonsa</name>
    <dbReference type="NCBI Taxonomy" id="2804962"/>
    <lineage>
        <taxon>Eukaryota</taxon>
        <taxon>Fungi</taxon>
        <taxon>Dikarya</taxon>
        <taxon>Basidiomycota</taxon>
        <taxon>Agaricomycotina</taxon>
        <taxon>Agaricomycetes</taxon>
        <taxon>Agaricomycetidae</taxon>
        <taxon>Agaricales</taxon>
        <taxon>Marasmiineae</taxon>
        <taxon>Omphalotaceae</taxon>
        <taxon>Lentinula</taxon>
    </lineage>
</organism>
<evidence type="ECO:0000256" key="1">
    <source>
        <dbReference type="SAM" id="SignalP"/>
    </source>
</evidence>
<dbReference type="Proteomes" id="UP001163850">
    <property type="component" value="Unassembled WGS sequence"/>
</dbReference>
<comment type="caution">
    <text evidence="2">The sequence shown here is derived from an EMBL/GenBank/DDBJ whole genome shotgun (WGS) entry which is preliminary data.</text>
</comment>
<evidence type="ECO:0000313" key="2">
    <source>
        <dbReference type="EMBL" id="KAJ3989007.1"/>
    </source>
</evidence>
<feature type="signal peptide" evidence="1">
    <location>
        <begin position="1"/>
        <end position="20"/>
    </location>
</feature>
<sequence>MCQFLILLFTSSTLQFLSIAIPLRDRISGQGVTRDLHCLSSSGYDSVSDPVFRARLAPLYHFVTCRVILALQWSSFQFPLRTGIYERCLKRLQGAQAFPQIFS</sequence>
<name>A0AA38UY25_9AGAR</name>
<dbReference type="AlphaFoldDB" id="A0AA38UY25"/>
<protein>
    <recommendedName>
        <fullName evidence="4">Secreted protein</fullName>
    </recommendedName>
</protein>
<feature type="chain" id="PRO_5041360149" description="Secreted protein" evidence="1">
    <location>
        <begin position="21"/>
        <end position="103"/>
    </location>
</feature>
<accession>A0AA38UY25</accession>
<dbReference type="EMBL" id="MU801902">
    <property type="protein sequence ID" value="KAJ3989007.1"/>
    <property type="molecule type" value="Genomic_DNA"/>
</dbReference>
<keyword evidence="1" id="KW-0732">Signal</keyword>
<reference evidence="2" key="1">
    <citation type="submission" date="2022-08" db="EMBL/GenBank/DDBJ databases">
        <authorList>
            <consortium name="DOE Joint Genome Institute"/>
            <person name="Min B."/>
            <person name="Riley R."/>
            <person name="Sierra-Patev S."/>
            <person name="Naranjo-Ortiz M."/>
            <person name="Looney B."/>
            <person name="Konkel Z."/>
            <person name="Slot J.C."/>
            <person name="Sakamoto Y."/>
            <person name="Steenwyk J.L."/>
            <person name="Rokas A."/>
            <person name="Carro J."/>
            <person name="Camarero S."/>
            <person name="Ferreira P."/>
            <person name="Molpeceres G."/>
            <person name="Ruiz-Duenas F.J."/>
            <person name="Serrano A."/>
            <person name="Henrissat B."/>
            <person name="Drula E."/>
            <person name="Hughes K.W."/>
            <person name="Mata J.L."/>
            <person name="Ishikawa N.K."/>
            <person name="Vargas-Isla R."/>
            <person name="Ushijima S."/>
            <person name="Smith C.A."/>
            <person name="Ahrendt S."/>
            <person name="Andreopoulos W."/>
            <person name="He G."/>
            <person name="Labutti K."/>
            <person name="Lipzen A."/>
            <person name="Ng V."/>
            <person name="Sandor L."/>
            <person name="Barry K."/>
            <person name="Martinez A.T."/>
            <person name="Xiao Y."/>
            <person name="Gibbons J.G."/>
            <person name="Terashima K."/>
            <person name="Hibbett D.S."/>
            <person name="Grigoriev I.V."/>
        </authorList>
    </citation>
    <scope>NUCLEOTIDE SEQUENCE</scope>
    <source>
        <strain evidence="2">TFB7829</strain>
    </source>
</reference>
<gene>
    <name evidence="2" type="ORF">F5890DRAFT_1488360</name>
</gene>
<evidence type="ECO:0000313" key="3">
    <source>
        <dbReference type="Proteomes" id="UP001163850"/>
    </source>
</evidence>